<dbReference type="NCBIfam" id="TIGR00040">
    <property type="entry name" value="yfcE"/>
    <property type="match status" value="1"/>
</dbReference>
<dbReference type="GO" id="GO:0046872">
    <property type="term" value="F:metal ion binding"/>
    <property type="evidence" value="ECO:0007669"/>
    <property type="project" value="UniProtKB-KW"/>
</dbReference>
<dbReference type="GO" id="GO:0005737">
    <property type="term" value="C:cytoplasm"/>
    <property type="evidence" value="ECO:0007669"/>
    <property type="project" value="TreeGrafter"/>
</dbReference>
<dbReference type="PANTHER" id="PTHR42850">
    <property type="entry name" value="METALLOPHOSPHOESTERASE"/>
    <property type="match status" value="1"/>
</dbReference>
<proteinExistence type="inferred from homology"/>
<gene>
    <name evidence="4" type="ORF">DND132_2440</name>
</gene>
<dbReference type="HOGENOM" id="CLU_074761_1_1_7"/>
<name>F0JC70_9BACT</name>
<evidence type="ECO:0000259" key="3">
    <source>
        <dbReference type="Pfam" id="PF12850"/>
    </source>
</evidence>
<dbReference type="InterPro" id="IPR011152">
    <property type="entry name" value="Pesterase_MJ0912"/>
</dbReference>
<evidence type="ECO:0000256" key="2">
    <source>
        <dbReference type="RuleBase" id="RU362039"/>
    </source>
</evidence>
<dbReference type="Pfam" id="PF12850">
    <property type="entry name" value="Metallophos_2"/>
    <property type="match status" value="1"/>
</dbReference>
<comment type="similarity">
    <text evidence="1 2">Belongs to the metallophosphoesterase superfamily. YfcE family.</text>
</comment>
<dbReference type="EC" id="3.1.4.-" evidence="2"/>
<accession>F0JC70</accession>
<evidence type="ECO:0000313" key="4">
    <source>
        <dbReference type="EMBL" id="EGB15643.1"/>
    </source>
</evidence>
<dbReference type="InterPro" id="IPR050126">
    <property type="entry name" value="Ap4A_hydrolase"/>
</dbReference>
<keyword evidence="5" id="KW-1185">Reference proteome</keyword>
<protein>
    <recommendedName>
        <fullName evidence="2">Phosphoesterase</fullName>
        <ecNumber evidence="2">3.1.4.-</ecNumber>
    </recommendedName>
</protein>
<dbReference type="SMR" id="F0JC70"/>
<feature type="domain" description="Calcineurin-like phosphoesterase" evidence="3">
    <location>
        <begin position="1"/>
        <end position="186"/>
    </location>
</feature>
<dbReference type="KEGG" id="ddn:DND132_2440"/>
<dbReference type="SUPFAM" id="SSF56300">
    <property type="entry name" value="Metallo-dependent phosphatases"/>
    <property type="match status" value="1"/>
</dbReference>
<evidence type="ECO:0000256" key="1">
    <source>
        <dbReference type="ARBA" id="ARBA00008950"/>
    </source>
</evidence>
<dbReference type="Proteomes" id="UP000007845">
    <property type="component" value="Chromosome"/>
</dbReference>
<dbReference type="RefSeq" id="WP_014323069.1">
    <property type="nucleotide sequence ID" value="NC_016803.1"/>
</dbReference>
<dbReference type="InterPro" id="IPR000979">
    <property type="entry name" value="Phosphodiesterase_MJ0936/Vps29"/>
</dbReference>
<dbReference type="EMBL" id="CP003220">
    <property type="protein sequence ID" value="EGB15643.1"/>
    <property type="molecule type" value="Genomic_DNA"/>
</dbReference>
<dbReference type="InterPro" id="IPR024654">
    <property type="entry name" value="Calcineurin-like_PHP_lpxH"/>
</dbReference>
<dbReference type="AlphaFoldDB" id="F0JC70"/>
<keyword evidence="2" id="KW-0479">Metal-binding</keyword>
<dbReference type="GO" id="GO:0016791">
    <property type="term" value="F:phosphatase activity"/>
    <property type="evidence" value="ECO:0007669"/>
    <property type="project" value="TreeGrafter"/>
</dbReference>
<dbReference type="Gene3D" id="3.60.21.10">
    <property type="match status" value="1"/>
</dbReference>
<dbReference type="PANTHER" id="PTHR42850:SF2">
    <property type="entry name" value="BLL5683 PROTEIN"/>
    <property type="match status" value="1"/>
</dbReference>
<sequence length="236" mass="26259">MRIGIISDAHGNEPGLALALSFLKRQGVDRLLFLGDAIGYGPYNRETCEKLERSGADCLMGNHEAMLLGLEHMPEWAVDIVRLPKSWGDLPKGWGDMVRANGLDKTVELGGRKIFCTHGVPGKPFTCYVNAEQASDIDFDGDVMLMGHTHRPYVVRHQGRLIINPGSCGVPRDYGHLLSLAILDPEAMDAQVHRLPFTPPAAMLERVHPRVAQCFERTTEDVFGKIWRPDEQPQQP</sequence>
<dbReference type="InterPro" id="IPR029052">
    <property type="entry name" value="Metallo-depent_PP-like"/>
</dbReference>
<organism evidence="4 5">
    <name type="scientific">Pseudodesulfovibrio mercurii</name>
    <dbReference type="NCBI Taxonomy" id="641491"/>
    <lineage>
        <taxon>Bacteria</taxon>
        <taxon>Pseudomonadati</taxon>
        <taxon>Thermodesulfobacteriota</taxon>
        <taxon>Desulfovibrionia</taxon>
        <taxon>Desulfovibrionales</taxon>
        <taxon>Desulfovibrionaceae</taxon>
    </lineage>
</organism>
<evidence type="ECO:0000313" key="5">
    <source>
        <dbReference type="Proteomes" id="UP000007845"/>
    </source>
</evidence>
<comment type="cofactor">
    <cofactor evidence="2">
        <name>a divalent metal cation</name>
        <dbReference type="ChEBI" id="CHEBI:60240"/>
    </cofactor>
</comment>
<dbReference type="STRING" id="641491.DND132_2440"/>
<dbReference type="PIRSF" id="PIRSF000883">
    <property type="entry name" value="Pesterase_MJ0912"/>
    <property type="match status" value="1"/>
</dbReference>
<dbReference type="eggNOG" id="COG0639">
    <property type="taxonomic scope" value="Bacteria"/>
</dbReference>
<reference evidence="4 5" key="1">
    <citation type="journal article" date="2011" name="J. Bacteriol.">
        <title>Genome sequence of the mercury-methylating strain Desulfovibrio desulfuricans ND132.</title>
        <authorList>
            <person name="Brown S.D."/>
            <person name="Gilmour C.C."/>
            <person name="Kucken A.M."/>
            <person name="Wall J.D."/>
            <person name="Elias D.A."/>
            <person name="Brandt C.C."/>
            <person name="Podar M."/>
            <person name="Chertkov O."/>
            <person name="Held B."/>
            <person name="Bruce D.C."/>
            <person name="Detter J.C."/>
            <person name="Tapia R."/>
            <person name="Han C.S."/>
            <person name="Goodwin L.A."/>
            <person name="Cheng J.F."/>
            <person name="Pitluck S."/>
            <person name="Woyke T."/>
            <person name="Mikhailova N."/>
            <person name="Ivanova N.N."/>
            <person name="Han J."/>
            <person name="Lucas S."/>
            <person name="Lapidus A.L."/>
            <person name="Land M.L."/>
            <person name="Hauser L.J."/>
            <person name="Palumbo A.V."/>
        </authorList>
    </citation>
    <scope>NUCLEOTIDE SEQUENCE [LARGE SCALE GENOMIC DNA]</scope>
    <source>
        <strain evidence="4 5">ND132</strain>
    </source>
</reference>